<gene>
    <name evidence="27" type="ORF">D4764_14G0005040</name>
</gene>
<dbReference type="FunFam" id="2.60.220.50:FF:000039">
    <property type="entry name" value="Adhesion G protein-coupled receptor G4b"/>
    <property type="match status" value="1"/>
</dbReference>
<dbReference type="SMART" id="SM00303">
    <property type="entry name" value="GPS"/>
    <property type="match status" value="1"/>
</dbReference>
<dbReference type="PROSITE" id="PS00478">
    <property type="entry name" value="LIM_DOMAIN_1"/>
    <property type="match status" value="3"/>
</dbReference>
<keyword evidence="3" id="KW-0217">Developmental protein</keyword>
<evidence type="ECO:0000256" key="11">
    <source>
        <dbReference type="ARBA" id="ARBA00022782"/>
    </source>
</evidence>
<dbReference type="InterPro" id="IPR017983">
    <property type="entry name" value="GPCR_2_secretin-like_CS"/>
</dbReference>
<dbReference type="SMART" id="SM00132">
    <property type="entry name" value="LIM"/>
    <property type="match status" value="4"/>
</dbReference>
<dbReference type="InterPro" id="IPR000832">
    <property type="entry name" value="GPCR_2_secretin-like"/>
</dbReference>
<evidence type="ECO:0000259" key="24">
    <source>
        <dbReference type="PROSITE" id="PS50023"/>
    </source>
</evidence>
<evidence type="ECO:0000256" key="1">
    <source>
        <dbReference type="ARBA" id="ARBA00004141"/>
    </source>
</evidence>
<protein>
    <recommendedName>
        <fullName evidence="20">Four and a half LIM domains protein 1</fullName>
    </recommendedName>
</protein>
<dbReference type="FunFam" id="1.20.1070.10:FF:000043">
    <property type="entry name" value="adhesion G-protein coupled receptor G2 isoform X1"/>
    <property type="match status" value="1"/>
</dbReference>
<accession>A0A5C6P6Q8</accession>
<dbReference type="GO" id="GO:0007166">
    <property type="term" value="P:cell surface receptor signaling pathway"/>
    <property type="evidence" value="ECO:0007669"/>
    <property type="project" value="InterPro"/>
</dbReference>
<dbReference type="PROSITE" id="PS50023">
    <property type="entry name" value="LIM_DOMAIN_2"/>
    <property type="match status" value="3"/>
</dbReference>
<keyword evidence="11" id="KW-0221">Differentiation</keyword>
<dbReference type="Pfam" id="PF01825">
    <property type="entry name" value="GPS"/>
    <property type="match status" value="1"/>
</dbReference>
<dbReference type="CDD" id="cd09429">
    <property type="entry name" value="LIM3_FHL1"/>
    <property type="match status" value="1"/>
</dbReference>
<feature type="transmembrane region" description="Helical" evidence="23">
    <location>
        <begin position="1310"/>
        <end position="1332"/>
    </location>
</feature>
<sequence>MSDSSHCFYCREDLGGKRFVRHEGKPVCVRCYTKFCANSCAECHRPIPVESKELHHKGRYWHEECFRCTKCYKNLAKEPFNTKDERIMCGKCCSKEDAPRCHGCYKPLLAGTETVEYKGNSWHDDCFTCYGCKRPIGSQSFLSKGSDVYCAPCYDRKFAKHCVGCNKAITSGGVSYQDQPWHSHCFVCSSCSKTLVGVSFTKHQDQVFCVDCYKNSVAKKCGGCQNPITGFGKGVNVVSYDGGSWHEYCFNCKRCSLNLSNKQFVTKGRDILCPNCAHKCNHWKLKRQVGVPPLQEFTICFYLNLEVQGVVPWTVFMYRHPEVQYTELGFGGRDGLLLVWLFGKEWSTRPIVLDSSRWYMICLTWTHTTQKPNLYIDGIPEDIREARSVNVSSPPSTTSCKLAPNGTLTLGAKHQLLDGNIQIDPVSGMLGKLSLFRLWKRERSKQEVTSLECTEGDLVMWWTGNWDVGACPSNWDPRLRCEWSLYEVKLIFAIIPSKEETTDLSSATELLKQWLGDILPAGVYVHGETVSEVMRFDCLIYLIAKPDWDVADMQKRLQELLQRPYNPPDGRQQLLPDESSIRTTAVESFPAATSTSVGVTEASPVTSTSNILTSVPTAVTTGVTASTTFITNAANMSDVYFQVQMNVSMTGECDTEQTLFSWVNSSLPNDTMLLLSLQLIHPRQRNHPDLLPDLRTLHAVLVTTATDIRETEQQIKELLLEPFNNGSISIATDDIHIRRMSAGKHAILPCPKDPHCYATRHCKLSITTYWVKPDLDQCPILVETIPDLDHIQVTPENAHEVVEMMESLLRNQSTLSYNDLLTVLNKLKDVVNISVVTTTLAQALIDIISDILESDSDLLPFTNMILNITEAIGGKMVGTDSFSNLTAPSIAISVVDIHPGQFSSLTFGVSSDRAGTKPKIFINQEPFNGTVAFISLPSGLQHNFPQNSSTPTPPRIMFQFFGIPLLFRGSEEGRVLNTFVVAASVTNATTHIQNLKEDVKITLYHLTPNTLQNSVECVYWNYNKNNGQGGWDDYGCRKHNSTSDYTTCLCNHLTHFGVLLDVSRTPVDWDNEQILTIITYLGCGVSSLFLGITILTYTAFEKLRRDYPSQILINLSLALLGLNLLFLLNSWLSSWGLHGLCVAAASLLHYFQLASFTWMGLEAIHMYFALVKVFNVYVPSYILKFCVLGWGVPLLICGLVFLINHNAYGRNFYFDQQSDLQLLDNSDTFCFIHNNVMFYVSVVAYAVLVFLFNIAIFVVVLIQIRHMKVNSPAGSRQGLIHNLKGVASLTLLLGLTWSVGFFTWGPARIFMLYLFSGLNSLQGFFIFIFHCLMKESVRKQWRINLCCGRFRLDEYSEWSNSASVGGLAKPRSNPPRASLPSVQSSSTDTTSTSSDSTQKDVAYKRPILGEKSQTWQNLLK</sequence>
<dbReference type="SUPFAM" id="SSF57716">
    <property type="entry name" value="Glucocorticoid receptor-like (DNA-binding domain)"/>
    <property type="match status" value="5"/>
</dbReference>
<dbReference type="Proteomes" id="UP000324091">
    <property type="component" value="Chromosome 14"/>
</dbReference>
<keyword evidence="9" id="KW-0677">Repeat</keyword>
<feature type="domain" description="G-protein coupled receptors family 2 profile 2" evidence="26">
    <location>
        <begin position="1075"/>
        <end position="1334"/>
    </location>
</feature>
<name>A0A5C6P6Q8_9TELE</name>
<dbReference type="CDD" id="cd09424">
    <property type="entry name" value="LIM2_FHL1"/>
    <property type="match status" value="1"/>
</dbReference>
<proteinExistence type="predicted"/>
<dbReference type="InterPro" id="IPR057244">
    <property type="entry name" value="GAIN_B"/>
</dbReference>
<evidence type="ECO:0000256" key="10">
    <source>
        <dbReference type="ARBA" id="ARBA00022771"/>
    </source>
</evidence>
<comment type="caution">
    <text evidence="27">The sequence shown here is derived from an EMBL/GenBank/DDBJ whole genome shotgun (WGS) entry which is preliminary data.</text>
</comment>
<evidence type="ECO:0000256" key="15">
    <source>
        <dbReference type="ARBA" id="ARBA00022990"/>
    </source>
</evidence>
<feature type="transmembrane region" description="Helical" evidence="23">
    <location>
        <begin position="1236"/>
        <end position="1262"/>
    </location>
</feature>
<evidence type="ECO:0000256" key="17">
    <source>
        <dbReference type="ARBA" id="ARBA00023136"/>
    </source>
</evidence>
<feature type="compositionally biased region" description="Low complexity" evidence="22">
    <location>
        <begin position="1384"/>
        <end position="1396"/>
    </location>
</feature>
<dbReference type="GO" id="GO:0030154">
    <property type="term" value="P:cell differentiation"/>
    <property type="evidence" value="ECO:0007669"/>
    <property type="project" value="UniProtKB-KW"/>
</dbReference>
<dbReference type="GO" id="GO:0008270">
    <property type="term" value="F:zinc ion binding"/>
    <property type="evidence" value="ECO:0007669"/>
    <property type="project" value="UniProtKB-KW"/>
</dbReference>
<dbReference type="FunFam" id="2.10.110.10:FF:000052">
    <property type="entry name" value="Four and a half LIM domains 1"/>
    <property type="match status" value="1"/>
</dbReference>
<dbReference type="Gene3D" id="2.60.220.50">
    <property type="match status" value="1"/>
</dbReference>
<evidence type="ECO:0000256" key="23">
    <source>
        <dbReference type="SAM" id="Phobius"/>
    </source>
</evidence>
<dbReference type="PANTHER" id="PTHR12011:SF277">
    <property type="entry name" value="ADHESION G-PROTEIN COUPLED RECEPTOR G4"/>
    <property type="match status" value="1"/>
</dbReference>
<evidence type="ECO:0000256" key="20">
    <source>
        <dbReference type="ARBA" id="ARBA00074675"/>
    </source>
</evidence>
<dbReference type="FunFam" id="2.10.110.10:FF:000072">
    <property type="entry name" value="Four and a half LIM domains protein 1"/>
    <property type="match status" value="1"/>
</dbReference>
<keyword evidence="10" id="KW-0863">Zinc-finger</keyword>
<evidence type="ECO:0000256" key="19">
    <source>
        <dbReference type="ARBA" id="ARBA00059927"/>
    </source>
</evidence>
<dbReference type="CDD" id="cd09344">
    <property type="entry name" value="LIM1_FHL1"/>
    <property type="match status" value="1"/>
</dbReference>
<dbReference type="Gene3D" id="2.60.120.200">
    <property type="match status" value="1"/>
</dbReference>
<dbReference type="SUPFAM" id="SSF81321">
    <property type="entry name" value="Family A G protein-coupled receptor-like"/>
    <property type="match status" value="1"/>
</dbReference>
<evidence type="ECO:0000256" key="21">
    <source>
        <dbReference type="PROSITE-ProRule" id="PRU00125"/>
    </source>
</evidence>
<evidence type="ECO:0000256" key="3">
    <source>
        <dbReference type="ARBA" id="ARBA00022473"/>
    </source>
</evidence>
<evidence type="ECO:0000259" key="25">
    <source>
        <dbReference type="PROSITE" id="PS50221"/>
    </source>
</evidence>
<evidence type="ECO:0000256" key="8">
    <source>
        <dbReference type="ARBA" id="ARBA00022729"/>
    </source>
</evidence>
<evidence type="ECO:0000256" key="13">
    <source>
        <dbReference type="ARBA" id="ARBA00022843"/>
    </source>
</evidence>
<dbReference type="GO" id="GO:0005886">
    <property type="term" value="C:plasma membrane"/>
    <property type="evidence" value="ECO:0007669"/>
    <property type="project" value="TreeGrafter"/>
</dbReference>
<dbReference type="PRINTS" id="PR00249">
    <property type="entry name" value="GPCRSECRETIN"/>
</dbReference>
<dbReference type="PROSITE" id="PS50221">
    <property type="entry name" value="GAIN_B"/>
    <property type="match status" value="1"/>
</dbReference>
<feature type="transmembrane region" description="Helical" evidence="23">
    <location>
        <begin position="1181"/>
        <end position="1203"/>
    </location>
</feature>
<evidence type="ECO:0000256" key="4">
    <source>
        <dbReference type="ARBA" id="ARBA00022490"/>
    </source>
</evidence>
<dbReference type="GO" id="GO:0004930">
    <property type="term" value="F:G protein-coupled receptor activity"/>
    <property type="evidence" value="ECO:0007669"/>
    <property type="project" value="InterPro"/>
</dbReference>
<dbReference type="EMBL" id="RHFK02000006">
    <property type="protein sequence ID" value="TWW74501.1"/>
    <property type="molecule type" value="Genomic_DNA"/>
</dbReference>
<feature type="transmembrane region" description="Helical" evidence="23">
    <location>
        <begin position="1137"/>
        <end position="1161"/>
    </location>
</feature>
<evidence type="ECO:0000256" key="9">
    <source>
        <dbReference type="ARBA" id="ARBA00022737"/>
    </source>
</evidence>
<evidence type="ECO:0000256" key="2">
    <source>
        <dbReference type="ARBA" id="ARBA00004496"/>
    </source>
</evidence>
<keyword evidence="6 23" id="KW-0812">Transmembrane</keyword>
<feature type="domain" description="LIM zinc-binding" evidence="24">
    <location>
        <begin position="99"/>
        <end position="160"/>
    </location>
</feature>
<dbReference type="InterPro" id="IPR001781">
    <property type="entry name" value="Znf_LIM"/>
</dbReference>
<dbReference type="InterPro" id="IPR017981">
    <property type="entry name" value="GPCR_2-like_7TM"/>
</dbReference>
<dbReference type="CDD" id="cd15997">
    <property type="entry name" value="7tmB2_GPR112"/>
    <property type="match status" value="1"/>
</dbReference>
<keyword evidence="8" id="KW-0732">Signal</keyword>
<keyword evidence="17 23" id="KW-0472">Membrane</keyword>
<dbReference type="CDD" id="cd09348">
    <property type="entry name" value="LIM4_FHL1"/>
    <property type="match status" value="1"/>
</dbReference>
<evidence type="ECO:0000256" key="18">
    <source>
        <dbReference type="ARBA" id="ARBA00023157"/>
    </source>
</evidence>
<keyword evidence="13" id="KW-0832">Ubl conjugation</keyword>
<keyword evidence="14 23" id="KW-1133">Transmembrane helix</keyword>
<dbReference type="PANTHER" id="PTHR12011">
    <property type="entry name" value="ADHESION G-PROTEIN COUPLED RECEPTOR"/>
    <property type="match status" value="1"/>
</dbReference>
<dbReference type="GO" id="GO:0005737">
    <property type="term" value="C:cytoplasm"/>
    <property type="evidence" value="ECO:0007669"/>
    <property type="project" value="UniProtKB-SubCell"/>
</dbReference>
<keyword evidence="4" id="KW-0963">Cytoplasm</keyword>
<dbReference type="PROSITE" id="PS00650">
    <property type="entry name" value="G_PROTEIN_RECEP_F2_2"/>
    <property type="match status" value="1"/>
</dbReference>
<organism evidence="27 28">
    <name type="scientific">Takifugu flavidus</name>
    <name type="common">sansaifugu</name>
    <dbReference type="NCBI Taxonomy" id="433684"/>
    <lineage>
        <taxon>Eukaryota</taxon>
        <taxon>Metazoa</taxon>
        <taxon>Chordata</taxon>
        <taxon>Craniata</taxon>
        <taxon>Vertebrata</taxon>
        <taxon>Euteleostomi</taxon>
        <taxon>Actinopterygii</taxon>
        <taxon>Neopterygii</taxon>
        <taxon>Teleostei</taxon>
        <taxon>Neoteleostei</taxon>
        <taxon>Acanthomorphata</taxon>
        <taxon>Eupercaria</taxon>
        <taxon>Tetraodontiformes</taxon>
        <taxon>Tetradontoidea</taxon>
        <taxon>Tetraodontidae</taxon>
        <taxon>Takifugu</taxon>
    </lineage>
</organism>
<dbReference type="GO" id="GO:0007189">
    <property type="term" value="P:adenylate cyclase-activating G protein-coupled receptor signaling pathway"/>
    <property type="evidence" value="ECO:0007669"/>
    <property type="project" value="TreeGrafter"/>
</dbReference>
<evidence type="ECO:0000256" key="22">
    <source>
        <dbReference type="SAM" id="MobiDB-lite"/>
    </source>
</evidence>
<feature type="transmembrane region" description="Helical" evidence="23">
    <location>
        <begin position="1112"/>
        <end position="1131"/>
    </location>
</feature>
<keyword evidence="12 21" id="KW-0862">Zinc</keyword>
<reference evidence="27 28" key="1">
    <citation type="submission" date="2019-04" db="EMBL/GenBank/DDBJ databases">
        <title>Chromosome genome assembly for Takifugu flavidus.</title>
        <authorList>
            <person name="Xiao S."/>
        </authorList>
    </citation>
    <scope>NUCLEOTIDE SEQUENCE [LARGE SCALE GENOMIC DNA]</scope>
    <source>
        <strain evidence="27">HTHZ2018</strain>
        <tissue evidence="27">Muscle</tissue>
    </source>
</reference>
<dbReference type="PROSITE" id="PS50261">
    <property type="entry name" value="G_PROTEIN_RECEP_F2_4"/>
    <property type="match status" value="1"/>
</dbReference>
<evidence type="ECO:0000313" key="28">
    <source>
        <dbReference type="Proteomes" id="UP000324091"/>
    </source>
</evidence>
<evidence type="ECO:0000256" key="12">
    <source>
        <dbReference type="ARBA" id="ARBA00022833"/>
    </source>
</evidence>
<dbReference type="Gene3D" id="2.10.110.10">
    <property type="entry name" value="Cysteine Rich Protein"/>
    <property type="match status" value="4"/>
</dbReference>
<dbReference type="InterPro" id="IPR000203">
    <property type="entry name" value="GPS"/>
</dbReference>
<keyword evidence="27" id="KW-0675">Receptor</keyword>
<keyword evidence="28" id="KW-1185">Reference proteome</keyword>
<keyword evidence="7 21" id="KW-0479">Metal-binding</keyword>
<dbReference type="InterPro" id="IPR046338">
    <property type="entry name" value="GAIN_dom_sf"/>
</dbReference>
<comment type="function">
    <text evidence="19">May have an involvement in muscle development or hypertrophy. Isoform 2 binds to RBP-J and plays a negative regulatory role in the RBP-J-mediated transcription in mammalian systems.</text>
</comment>
<comment type="subcellular location">
    <subcellularLocation>
        <location evidence="2">Cytoplasm</location>
    </subcellularLocation>
    <subcellularLocation>
        <location evidence="1">Membrane</location>
        <topology evidence="1">Multi-pass membrane protein</topology>
    </subcellularLocation>
</comment>
<feature type="domain" description="GAIN-B" evidence="25">
    <location>
        <begin position="881"/>
        <end position="1066"/>
    </location>
</feature>
<dbReference type="InterPro" id="IPR013320">
    <property type="entry name" value="ConA-like_dom_sf"/>
</dbReference>
<keyword evidence="15" id="KW-0007">Acetylation</keyword>
<feature type="transmembrane region" description="Helical" evidence="23">
    <location>
        <begin position="1283"/>
        <end position="1304"/>
    </location>
</feature>
<dbReference type="Pfam" id="PF00002">
    <property type="entry name" value="7tm_2"/>
    <property type="match status" value="1"/>
</dbReference>
<keyword evidence="5" id="KW-1017">Isopeptide bond</keyword>
<dbReference type="SUPFAM" id="SSF49899">
    <property type="entry name" value="Concanavalin A-like lectins/glucanases"/>
    <property type="match status" value="1"/>
</dbReference>
<evidence type="ECO:0000256" key="6">
    <source>
        <dbReference type="ARBA" id="ARBA00022692"/>
    </source>
</evidence>
<keyword evidence="16 21" id="KW-0440">LIM domain</keyword>
<dbReference type="Pfam" id="PF00412">
    <property type="entry name" value="LIM"/>
    <property type="match status" value="4"/>
</dbReference>
<feature type="transmembrane region" description="Helical" evidence="23">
    <location>
        <begin position="1077"/>
        <end position="1100"/>
    </location>
</feature>
<evidence type="ECO:0000256" key="14">
    <source>
        <dbReference type="ARBA" id="ARBA00022989"/>
    </source>
</evidence>
<dbReference type="Gene3D" id="1.20.1070.10">
    <property type="entry name" value="Rhodopsin 7-helix transmembrane proteins"/>
    <property type="match status" value="1"/>
</dbReference>
<keyword evidence="18" id="KW-1015">Disulfide bond</keyword>
<dbReference type="FunFam" id="2.10.110.10:FF:000013">
    <property type="entry name" value="Four and a half LIM domains 1"/>
    <property type="match status" value="1"/>
</dbReference>
<evidence type="ECO:0000259" key="26">
    <source>
        <dbReference type="PROSITE" id="PS50261"/>
    </source>
</evidence>
<feature type="region of interest" description="Disordered" evidence="22">
    <location>
        <begin position="1365"/>
        <end position="1405"/>
    </location>
</feature>
<evidence type="ECO:0000256" key="16">
    <source>
        <dbReference type="ARBA" id="ARBA00023038"/>
    </source>
</evidence>
<evidence type="ECO:0000256" key="7">
    <source>
        <dbReference type="ARBA" id="ARBA00022723"/>
    </source>
</evidence>
<evidence type="ECO:0000313" key="27">
    <source>
        <dbReference type="EMBL" id="TWW74501.1"/>
    </source>
</evidence>
<evidence type="ECO:0000256" key="5">
    <source>
        <dbReference type="ARBA" id="ARBA00022499"/>
    </source>
</evidence>
<dbReference type="FunFam" id="2.10.110.10:FF:000050">
    <property type="entry name" value="Four and a half LIM domains protein 1"/>
    <property type="match status" value="1"/>
</dbReference>
<feature type="domain" description="LIM zinc-binding" evidence="24">
    <location>
        <begin position="219"/>
        <end position="283"/>
    </location>
</feature>
<feature type="domain" description="LIM zinc-binding" evidence="24">
    <location>
        <begin position="38"/>
        <end position="98"/>
    </location>
</feature>